<reference evidence="3" key="1">
    <citation type="submission" date="2021-03" db="EMBL/GenBank/DDBJ databases">
        <title>Draft genome sequence of rust myrtle Austropuccinia psidii MF-1, a brazilian biotype.</title>
        <authorList>
            <person name="Quecine M.C."/>
            <person name="Pachon D.M.R."/>
            <person name="Bonatelli M.L."/>
            <person name="Correr F.H."/>
            <person name="Franceschini L.M."/>
            <person name="Leite T.F."/>
            <person name="Margarido G.R.A."/>
            <person name="Almeida C.A."/>
            <person name="Ferrarezi J.A."/>
            <person name="Labate C.A."/>
        </authorList>
    </citation>
    <scope>NUCLEOTIDE SEQUENCE</scope>
    <source>
        <strain evidence="3">MF-1</strain>
    </source>
</reference>
<dbReference type="GO" id="GO:0003723">
    <property type="term" value="F:RNA binding"/>
    <property type="evidence" value="ECO:0007669"/>
    <property type="project" value="UniProtKB-KW"/>
</dbReference>
<evidence type="ECO:0000259" key="2">
    <source>
        <dbReference type="PROSITE" id="PS50994"/>
    </source>
</evidence>
<dbReference type="InterPro" id="IPR001584">
    <property type="entry name" value="Integrase_cat-core"/>
</dbReference>
<proteinExistence type="predicted"/>
<dbReference type="EMBL" id="AVOT02052952">
    <property type="protein sequence ID" value="MBW0547847.1"/>
    <property type="molecule type" value="Genomic_DNA"/>
</dbReference>
<dbReference type="PANTHER" id="PTHR37984:SF5">
    <property type="entry name" value="PROTEIN NYNRIN-LIKE"/>
    <property type="match status" value="1"/>
</dbReference>
<evidence type="ECO:0000313" key="3">
    <source>
        <dbReference type="EMBL" id="MBW0547847.1"/>
    </source>
</evidence>
<dbReference type="GO" id="GO:0015074">
    <property type="term" value="P:DNA integration"/>
    <property type="evidence" value="ECO:0007669"/>
    <property type="project" value="InterPro"/>
</dbReference>
<dbReference type="AlphaFoldDB" id="A0A9Q3IPY3"/>
<dbReference type="SUPFAM" id="SSF53098">
    <property type="entry name" value="Ribonuclease H-like"/>
    <property type="match status" value="1"/>
</dbReference>
<evidence type="ECO:0000313" key="4">
    <source>
        <dbReference type="Proteomes" id="UP000765509"/>
    </source>
</evidence>
<accession>A0A9Q3IPY3</accession>
<gene>
    <name evidence="3" type="ORF">O181_087562</name>
</gene>
<name>A0A9Q3IPY3_9BASI</name>
<keyword evidence="1" id="KW-0694">RNA-binding</keyword>
<keyword evidence="4" id="KW-1185">Reference proteome</keyword>
<dbReference type="InterPro" id="IPR012337">
    <property type="entry name" value="RNaseH-like_sf"/>
</dbReference>
<organism evidence="3 4">
    <name type="scientific">Austropuccinia psidii MF-1</name>
    <dbReference type="NCBI Taxonomy" id="1389203"/>
    <lineage>
        <taxon>Eukaryota</taxon>
        <taxon>Fungi</taxon>
        <taxon>Dikarya</taxon>
        <taxon>Basidiomycota</taxon>
        <taxon>Pucciniomycotina</taxon>
        <taxon>Pucciniomycetes</taxon>
        <taxon>Pucciniales</taxon>
        <taxon>Sphaerophragmiaceae</taxon>
        <taxon>Austropuccinia</taxon>
    </lineage>
</organism>
<dbReference type="PANTHER" id="PTHR37984">
    <property type="entry name" value="PROTEIN CBG26694"/>
    <property type="match status" value="1"/>
</dbReference>
<feature type="domain" description="Integrase catalytic" evidence="2">
    <location>
        <begin position="1"/>
        <end position="161"/>
    </location>
</feature>
<dbReference type="InterPro" id="IPR036397">
    <property type="entry name" value="RNaseH_sf"/>
</dbReference>
<sequence length="287" mass="33031">MDWVTELPPSADKSYTACLVIVDRYRKTPLFIPCHKDDTPMDSALLLWSRVISHTVLFKNIISDRDPKLTYALWTNLHTLFETKLSFSTAYHPQTDGLTERRIQTLEGMIRIFCAYGLELKDSDGFTHNWCTLIPSLQLEYKTSVHFSKGQTHAMLEKGWDPRLPEDTPRKHFIDIHPKASRFKIILDTSKHHAKQSLNGTFDYAKKKWDKSHKVPDFKLGEVVLVSTMNLNNIKGQKKLKDSYVGTFVIVSLHRTNAVQVELSGEVENKQPTFPVSWIKPYQAADK</sequence>
<dbReference type="PROSITE" id="PS50994">
    <property type="entry name" value="INTEGRASE"/>
    <property type="match status" value="1"/>
</dbReference>
<protein>
    <recommendedName>
        <fullName evidence="2">Integrase catalytic domain-containing protein</fullName>
    </recommendedName>
</protein>
<comment type="caution">
    <text evidence="3">The sequence shown here is derived from an EMBL/GenBank/DDBJ whole genome shotgun (WGS) entry which is preliminary data.</text>
</comment>
<dbReference type="Proteomes" id="UP000765509">
    <property type="component" value="Unassembled WGS sequence"/>
</dbReference>
<dbReference type="InterPro" id="IPR050951">
    <property type="entry name" value="Retrovirus_Pol_polyprotein"/>
</dbReference>
<dbReference type="GO" id="GO:0005634">
    <property type="term" value="C:nucleus"/>
    <property type="evidence" value="ECO:0007669"/>
    <property type="project" value="UniProtKB-ARBA"/>
</dbReference>
<dbReference type="Gene3D" id="3.30.420.10">
    <property type="entry name" value="Ribonuclease H-like superfamily/Ribonuclease H"/>
    <property type="match status" value="1"/>
</dbReference>
<evidence type="ECO:0000256" key="1">
    <source>
        <dbReference type="ARBA" id="ARBA00022884"/>
    </source>
</evidence>